<dbReference type="Proteomes" id="UP000887564">
    <property type="component" value="Unplaced"/>
</dbReference>
<dbReference type="WBParaSite" id="PEQ_0000516201-mRNA-1">
    <property type="protein sequence ID" value="PEQ_0000516201-mRNA-1"/>
    <property type="gene ID" value="PEQ_0000516201"/>
</dbReference>
<protein>
    <submittedName>
        <fullName evidence="2">Uncharacterized protein</fullName>
    </submittedName>
</protein>
<keyword evidence="1" id="KW-1185">Reference proteome</keyword>
<dbReference type="AlphaFoldDB" id="A0A914RK53"/>
<sequence>MTSELDENVLSRLWSVRGFGQAWHWLREKRRAECTPLNAYLTYVTLTWSTILDGSSSSRAASSPDFNV</sequence>
<proteinExistence type="predicted"/>
<accession>A0A914RK53</accession>
<name>A0A914RK53_PAREQ</name>
<evidence type="ECO:0000313" key="2">
    <source>
        <dbReference type="WBParaSite" id="PEQ_0000516201-mRNA-1"/>
    </source>
</evidence>
<evidence type="ECO:0000313" key="1">
    <source>
        <dbReference type="Proteomes" id="UP000887564"/>
    </source>
</evidence>
<organism evidence="1 2">
    <name type="scientific">Parascaris equorum</name>
    <name type="common">Equine roundworm</name>
    <dbReference type="NCBI Taxonomy" id="6256"/>
    <lineage>
        <taxon>Eukaryota</taxon>
        <taxon>Metazoa</taxon>
        <taxon>Ecdysozoa</taxon>
        <taxon>Nematoda</taxon>
        <taxon>Chromadorea</taxon>
        <taxon>Rhabditida</taxon>
        <taxon>Spirurina</taxon>
        <taxon>Ascaridomorpha</taxon>
        <taxon>Ascaridoidea</taxon>
        <taxon>Ascarididae</taxon>
        <taxon>Parascaris</taxon>
    </lineage>
</organism>
<reference evidence="2" key="1">
    <citation type="submission" date="2022-11" db="UniProtKB">
        <authorList>
            <consortium name="WormBaseParasite"/>
        </authorList>
    </citation>
    <scope>IDENTIFICATION</scope>
</reference>